<evidence type="ECO:0000313" key="4">
    <source>
        <dbReference type="EMBL" id="KAK8841132.1"/>
    </source>
</evidence>
<evidence type="ECO:0000313" key="5">
    <source>
        <dbReference type="Proteomes" id="UP001470230"/>
    </source>
</evidence>
<comment type="caution">
    <text evidence="4">The sequence shown here is derived from an EMBL/GenBank/DDBJ whole genome shotgun (WGS) entry which is preliminary data.</text>
</comment>
<dbReference type="SUPFAM" id="SSF52540">
    <property type="entry name" value="P-loop containing nucleoside triphosphate hydrolases"/>
    <property type="match status" value="1"/>
</dbReference>
<proteinExistence type="predicted"/>
<evidence type="ECO:0000256" key="3">
    <source>
        <dbReference type="SAM" id="MobiDB-lite"/>
    </source>
</evidence>
<dbReference type="PANTHER" id="PTHR11089">
    <property type="entry name" value="GTP-BINDING PROTEIN-RELATED"/>
    <property type="match status" value="1"/>
</dbReference>
<feature type="compositionally biased region" description="Basic residues" evidence="3">
    <location>
        <begin position="17"/>
        <end position="45"/>
    </location>
</feature>
<evidence type="ECO:0000256" key="2">
    <source>
        <dbReference type="ARBA" id="ARBA00023134"/>
    </source>
</evidence>
<feature type="region of interest" description="Disordered" evidence="3">
    <location>
        <begin position="1"/>
        <end position="47"/>
    </location>
</feature>
<feature type="region of interest" description="Disordered" evidence="3">
    <location>
        <begin position="368"/>
        <end position="397"/>
    </location>
</feature>
<gene>
    <name evidence="4" type="ORF">M9Y10_027332</name>
</gene>
<keyword evidence="5" id="KW-1185">Reference proteome</keyword>
<keyword evidence="2" id="KW-0342">GTP-binding</keyword>
<dbReference type="Proteomes" id="UP001470230">
    <property type="component" value="Unassembled WGS sequence"/>
</dbReference>
<feature type="compositionally biased region" description="Acidic residues" evidence="3">
    <location>
        <begin position="375"/>
        <end position="397"/>
    </location>
</feature>
<sequence length="397" mass="44870">MGKSKSHRSSLKIASVIRKKAKAKHARMKKEAKNKKYPKRTKKMLKAPQNLPFREMIEAQVHESSKFLNDVIRPIQSTRTEDKTKPYDKHIAEVKRQISEQHKEKVREARESFDALKNSIDKADAVIEVLDARDPTACRLCEAENEILEKNKKPMFIFINKIDLVPREVVIGWIQELKNVAPTIAISAINQQASLPAIQEIVLSLAPNAQKIAVIGISSVGKSSICQLNPQLFIEVPSYKFVKPTAEISLLKASDYLSSMYDFAIRIMARKADDNLFLALKIPMQETPDDVITTLCKNWQLKQHLASKKFVDQFLDGSIPFYTMPQNIINSLDGLQQTQASALTGSSQTEEMSGVVFVHLQRGDTISINNKMLGVEEDDDEDDEDDEDEEEETSEDN</sequence>
<protein>
    <recommendedName>
        <fullName evidence="6">Guanine nucleotide-binding protein-like 3 N-terminal domain-containing protein</fullName>
    </recommendedName>
</protein>
<name>A0ABR2H4I4_9EUKA</name>
<dbReference type="EMBL" id="JAPFFF010000042">
    <property type="protein sequence ID" value="KAK8841132.1"/>
    <property type="molecule type" value="Genomic_DNA"/>
</dbReference>
<evidence type="ECO:0000256" key="1">
    <source>
        <dbReference type="ARBA" id="ARBA00022741"/>
    </source>
</evidence>
<keyword evidence="1" id="KW-0547">Nucleotide-binding</keyword>
<organism evidence="4 5">
    <name type="scientific">Tritrichomonas musculus</name>
    <dbReference type="NCBI Taxonomy" id="1915356"/>
    <lineage>
        <taxon>Eukaryota</taxon>
        <taxon>Metamonada</taxon>
        <taxon>Parabasalia</taxon>
        <taxon>Tritrichomonadida</taxon>
        <taxon>Tritrichomonadidae</taxon>
        <taxon>Tritrichomonas</taxon>
    </lineage>
</organism>
<reference evidence="4 5" key="1">
    <citation type="submission" date="2024-04" db="EMBL/GenBank/DDBJ databases">
        <title>Tritrichomonas musculus Genome.</title>
        <authorList>
            <person name="Alves-Ferreira E."/>
            <person name="Grigg M."/>
            <person name="Lorenzi H."/>
            <person name="Galac M."/>
        </authorList>
    </citation>
    <scope>NUCLEOTIDE SEQUENCE [LARGE SCALE GENOMIC DNA]</scope>
    <source>
        <strain evidence="4 5">EAF2021</strain>
    </source>
</reference>
<accession>A0ABR2H4I4</accession>
<dbReference type="InterPro" id="IPR027417">
    <property type="entry name" value="P-loop_NTPase"/>
</dbReference>
<evidence type="ECO:0008006" key="6">
    <source>
        <dbReference type="Google" id="ProtNLM"/>
    </source>
</evidence>
<dbReference type="Gene3D" id="3.40.50.300">
    <property type="entry name" value="P-loop containing nucleotide triphosphate hydrolases"/>
    <property type="match status" value="1"/>
</dbReference>
<dbReference type="InterPro" id="IPR050755">
    <property type="entry name" value="TRAFAC_YlqF/YawG_RiboMat"/>
</dbReference>
<feature type="compositionally biased region" description="Basic residues" evidence="3">
    <location>
        <begin position="1"/>
        <end position="10"/>
    </location>
</feature>
<dbReference type="PANTHER" id="PTHR11089:SF30">
    <property type="entry name" value="GUANINE NUCLEOTIDE-BINDING PROTEIN-LIKE 3 HOMOLOG"/>
    <property type="match status" value="1"/>
</dbReference>